<dbReference type="SUPFAM" id="SSF56112">
    <property type="entry name" value="Protein kinase-like (PK-like)"/>
    <property type="match status" value="1"/>
</dbReference>
<dbReference type="Gene3D" id="3.90.1200.10">
    <property type="match status" value="1"/>
</dbReference>
<feature type="domain" description="Aminoglycoside phosphotransferase" evidence="1">
    <location>
        <begin position="95"/>
        <end position="297"/>
    </location>
</feature>
<reference evidence="3" key="1">
    <citation type="submission" date="2016-08" db="EMBL/GenBank/DDBJ databases">
        <authorList>
            <person name="Varghese N."/>
            <person name="Submissions Spin"/>
        </authorList>
    </citation>
    <scope>NUCLEOTIDE SEQUENCE [LARGE SCALE GENOMIC DNA]</scope>
    <source>
        <strain evidence="3">ERR11</strain>
    </source>
</reference>
<dbReference type="InterPro" id="IPR011009">
    <property type="entry name" value="Kinase-like_dom_sf"/>
</dbReference>
<dbReference type="Pfam" id="PF01636">
    <property type="entry name" value="APH"/>
    <property type="match status" value="1"/>
</dbReference>
<gene>
    <name evidence="2" type="ORF">GA0061098_101720</name>
</gene>
<name>A0A1C3XJ72_9BRAD</name>
<dbReference type="PANTHER" id="PTHR21310">
    <property type="entry name" value="AMINOGLYCOSIDE PHOSPHOTRANSFERASE-RELATED-RELATED"/>
    <property type="match status" value="1"/>
</dbReference>
<evidence type="ECO:0000313" key="2">
    <source>
        <dbReference type="EMBL" id="SCB52249.1"/>
    </source>
</evidence>
<accession>A0A1C3XJ72</accession>
<dbReference type="CDD" id="cd05120">
    <property type="entry name" value="APH_ChoK_like"/>
    <property type="match status" value="1"/>
</dbReference>
<keyword evidence="3" id="KW-1185">Reference proteome</keyword>
<dbReference type="InterPro" id="IPR002575">
    <property type="entry name" value="Aminoglycoside_PTrfase"/>
</dbReference>
<dbReference type="Proteomes" id="UP000199184">
    <property type="component" value="Unassembled WGS sequence"/>
</dbReference>
<evidence type="ECO:0000313" key="3">
    <source>
        <dbReference type="Proteomes" id="UP000199184"/>
    </source>
</evidence>
<keyword evidence="2" id="KW-0808">Transferase</keyword>
<keyword evidence="2" id="KW-0418">Kinase</keyword>
<protein>
    <submittedName>
        <fullName evidence="2">Hygromycin-B 7''-O-kinase</fullName>
    </submittedName>
</protein>
<dbReference type="GO" id="GO:0016301">
    <property type="term" value="F:kinase activity"/>
    <property type="evidence" value="ECO:0007669"/>
    <property type="project" value="UniProtKB-KW"/>
</dbReference>
<dbReference type="PIRSF" id="PIRSF000707">
    <property type="entry name" value="Hygromycin-B_kinase"/>
    <property type="match status" value="1"/>
</dbReference>
<dbReference type="InterPro" id="IPR051678">
    <property type="entry name" value="AGP_Transferase"/>
</dbReference>
<dbReference type="EMBL" id="FMAI01000017">
    <property type="protein sequence ID" value="SCB52249.1"/>
    <property type="molecule type" value="Genomic_DNA"/>
</dbReference>
<dbReference type="InterPro" id="IPR016259">
    <property type="entry name" value="Hygromycin-B_Kinase"/>
</dbReference>
<dbReference type="PANTHER" id="PTHR21310:SF15">
    <property type="entry name" value="AMINOGLYCOSIDE PHOSPHOTRANSFERASE DOMAIN-CONTAINING PROTEIN"/>
    <property type="match status" value="1"/>
</dbReference>
<organism evidence="2 3">
    <name type="scientific">Bradyrhizobium shewense</name>
    <dbReference type="NCBI Taxonomy" id="1761772"/>
    <lineage>
        <taxon>Bacteria</taxon>
        <taxon>Pseudomonadati</taxon>
        <taxon>Pseudomonadota</taxon>
        <taxon>Alphaproteobacteria</taxon>
        <taxon>Hyphomicrobiales</taxon>
        <taxon>Nitrobacteraceae</taxon>
        <taxon>Bradyrhizobium</taxon>
    </lineage>
</organism>
<dbReference type="AlphaFoldDB" id="A0A1C3XJ72"/>
<evidence type="ECO:0000259" key="1">
    <source>
        <dbReference type="Pfam" id="PF01636"/>
    </source>
</evidence>
<proteinExistence type="predicted"/>
<sequence length="350" mass="38759">MAGPVPAIHALPHATKNVDARDKPGHDELKRTKQVMSLKLSQLTDAESFRAFRSAPAQWLPIALDIAHSHDLDVSAPHVFATGTNLVVGLGEGPILKIFPPMLHAQFVSERGSLMQLKGHLDLPIPEIVAEGTRDGWPYLVITRLSGTLGSEVWPHLAEAQKERLLRQIGETIVSVQRAPLGPLARIEPRWDDFMRAQMQGCRARHTRLGLAPKFLAGLDDLLRDAEELIPMDAPPVFLVGEYIPENFLLACDDGQWSLNGLFDFGDVLAGWRDYDLLGPGAFMAAGRPGRVKSLLEGFGYAKLDYTLKRRLMALMLLHRASDLNSHICIDGWQEQADDLVELQELIWAG</sequence>